<keyword evidence="1" id="KW-0472">Membrane</keyword>
<accession>A0A6I6FGB7</accession>
<reference evidence="2 3" key="1">
    <citation type="submission" date="2018-12" db="EMBL/GenBank/DDBJ databases">
        <title>Complete genome sequence of Streptomyces ficellus NRRL8067, the producer of ficellomycin, feldamycin and nojirimycin.</title>
        <authorList>
            <person name="Zhang H."/>
            <person name="Yue R."/>
            <person name="Liu Y."/>
            <person name="Li M."/>
            <person name="Mu H."/>
            <person name="Zhang J."/>
        </authorList>
    </citation>
    <scope>NUCLEOTIDE SEQUENCE [LARGE SCALE GENOMIC DNA]</scope>
    <source>
        <strain evidence="2 3">NRRL 8067</strain>
    </source>
</reference>
<dbReference type="OrthoDB" id="4336217at2"/>
<keyword evidence="1" id="KW-0812">Transmembrane</keyword>
<dbReference type="KEGG" id="sfic:EIZ62_31940"/>
<evidence type="ECO:0000256" key="1">
    <source>
        <dbReference type="SAM" id="Phobius"/>
    </source>
</evidence>
<evidence type="ECO:0000313" key="2">
    <source>
        <dbReference type="EMBL" id="QGV82354.1"/>
    </source>
</evidence>
<gene>
    <name evidence="2" type="ORF">EIZ62_31940</name>
</gene>
<feature type="transmembrane region" description="Helical" evidence="1">
    <location>
        <begin position="27"/>
        <end position="60"/>
    </location>
</feature>
<keyword evidence="1" id="KW-1133">Transmembrane helix</keyword>
<organism evidence="2 3">
    <name type="scientific">Streptomyces ficellus</name>
    <dbReference type="NCBI Taxonomy" id="1977088"/>
    <lineage>
        <taxon>Bacteria</taxon>
        <taxon>Bacillati</taxon>
        <taxon>Actinomycetota</taxon>
        <taxon>Actinomycetes</taxon>
        <taxon>Kitasatosporales</taxon>
        <taxon>Streptomycetaceae</taxon>
        <taxon>Streptomyces</taxon>
    </lineage>
</organism>
<dbReference type="Proteomes" id="UP000422572">
    <property type="component" value="Chromosome"/>
</dbReference>
<dbReference type="AlphaFoldDB" id="A0A6I6FGB7"/>
<evidence type="ECO:0000313" key="3">
    <source>
        <dbReference type="Proteomes" id="UP000422572"/>
    </source>
</evidence>
<dbReference type="RefSeq" id="WP_156696095.1">
    <property type="nucleotide sequence ID" value="NZ_CP034279.1"/>
</dbReference>
<keyword evidence="3" id="KW-1185">Reference proteome</keyword>
<name>A0A6I6FGB7_9ACTN</name>
<protein>
    <submittedName>
        <fullName evidence="2">Uncharacterized protein</fullName>
    </submittedName>
</protein>
<dbReference type="EMBL" id="CP034279">
    <property type="protein sequence ID" value="QGV82354.1"/>
    <property type="molecule type" value="Genomic_DNA"/>
</dbReference>
<sequence length="64" mass="6913">MTDHRWDDDGEFRDAVQVAERATRFGWAAIAGAAGVLGCLLIAMAVTCVVAFIACLYVVMAMDF</sequence>
<proteinExistence type="predicted"/>